<accession>A0A849C794</accession>
<organism evidence="1 2">
    <name type="scientific">Nocardia uniformis</name>
    <dbReference type="NCBI Taxonomy" id="53432"/>
    <lineage>
        <taxon>Bacteria</taxon>
        <taxon>Bacillati</taxon>
        <taxon>Actinomycetota</taxon>
        <taxon>Actinomycetes</taxon>
        <taxon>Mycobacteriales</taxon>
        <taxon>Nocardiaceae</taxon>
        <taxon>Nocardia</taxon>
    </lineage>
</organism>
<protein>
    <submittedName>
        <fullName evidence="1">Uncharacterized protein</fullName>
    </submittedName>
</protein>
<dbReference type="RefSeq" id="WP_170264299.1">
    <property type="nucleotide sequence ID" value="NZ_JABELX010000011.1"/>
</dbReference>
<dbReference type="AlphaFoldDB" id="A0A849C794"/>
<evidence type="ECO:0000313" key="2">
    <source>
        <dbReference type="Proteomes" id="UP000586827"/>
    </source>
</evidence>
<comment type="caution">
    <text evidence="1">The sequence shown here is derived from an EMBL/GenBank/DDBJ whole genome shotgun (WGS) entry which is preliminary data.</text>
</comment>
<gene>
    <name evidence="1" type="ORF">HLB23_27875</name>
</gene>
<reference evidence="1 2" key="1">
    <citation type="submission" date="2020-05" db="EMBL/GenBank/DDBJ databases">
        <title>MicrobeNet Type strains.</title>
        <authorList>
            <person name="Nicholson A.C."/>
        </authorList>
    </citation>
    <scope>NUCLEOTIDE SEQUENCE [LARGE SCALE GENOMIC DNA]</scope>
    <source>
        <strain evidence="1 2">JCM 3224</strain>
    </source>
</reference>
<name>A0A849C794_9NOCA</name>
<sequence>MIAENTYSGDSSVRNAYAARRAAQPTAVPSAWALAAGSCRPELRRGVVVG</sequence>
<keyword evidence="2" id="KW-1185">Reference proteome</keyword>
<proteinExistence type="predicted"/>
<evidence type="ECO:0000313" key="1">
    <source>
        <dbReference type="EMBL" id="NNH73626.1"/>
    </source>
</evidence>
<dbReference type="EMBL" id="JABELX010000011">
    <property type="protein sequence ID" value="NNH73626.1"/>
    <property type="molecule type" value="Genomic_DNA"/>
</dbReference>
<dbReference type="Proteomes" id="UP000586827">
    <property type="component" value="Unassembled WGS sequence"/>
</dbReference>